<feature type="transmembrane region" description="Helical" evidence="1">
    <location>
        <begin position="67"/>
        <end position="87"/>
    </location>
</feature>
<dbReference type="AlphaFoldDB" id="A0A934QVI4"/>
<evidence type="ECO:0000313" key="3">
    <source>
        <dbReference type="Proteomes" id="UP000635245"/>
    </source>
</evidence>
<evidence type="ECO:0000256" key="1">
    <source>
        <dbReference type="SAM" id="Phobius"/>
    </source>
</evidence>
<dbReference type="EMBL" id="JAENJH010000003">
    <property type="protein sequence ID" value="MBK1786089.1"/>
    <property type="molecule type" value="Genomic_DNA"/>
</dbReference>
<organism evidence="2 3">
    <name type="scientific">Prauserella cavernicola</name>
    <dbReference type="NCBI Taxonomy" id="2800127"/>
    <lineage>
        <taxon>Bacteria</taxon>
        <taxon>Bacillati</taxon>
        <taxon>Actinomycetota</taxon>
        <taxon>Actinomycetes</taxon>
        <taxon>Pseudonocardiales</taxon>
        <taxon>Pseudonocardiaceae</taxon>
        <taxon>Prauserella</taxon>
    </lineage>
</organism>
<dbReference type="Proteomes" id="UP000635245">
    <property type="component" value="Unassembled WGS sequence"/>
</dbReference>
<comment type="caution">
    <text evidence="2">The sequence shown here is derived from an EMBL/GenBank/DDBJ whole genome shotgun (WGS) entry which is preliminary data.</text>
</comment>
<keyword evidence="1" id="KW-1133">Transmembrane helix</keyword>
<keyword evidence="1" id="KW-0812">Transmembrane</keyword>
<keyword evidence="3" id="KW-1185">Reference proteome</keyword>
<protein>
    <submittedName>
        <fullName evidence="2">DUF5313 family protein</fullName>
    </submittedName>
</protein>
<feature type="transmembrane region" description="Helical" evidence="1">
    <location>
        <begin position="39"/>
        <end position="61"/>
    </location>
</feature>
<sequence>MLSMVRRPNPVQWLRYAAGGRLPDHLREWVLRDVTTRTWFLRGAARSSLLVLPLSSVWLLLPGPLGLRLSLCLMALLVGYFYSLAYLEESCEHKLVKHGYRYGSGRATRNAAKDALEAEAHARYVARYRN</sequence>
<gene>
    <name evidence="2" type="ORF">JHE00_17315</name>
</gene>
<accession>A0A934QVI4</accession>
<dbReference type="RefSeq" id="WP_200319076.1">
    <property type="nucleotide sequence ID" value="NZ_JAENJH010000003.1"/>
</dbReference>
<keyword evidence="1" id="KW-0472">Membrane</keyword>
<dbReference type="InterPro" id="IPR035197">
    <property type="entry name" value="DUF5313"/>
</dbReference>
<reference evidence="2" key="1">
    <citation type="submission" date="2020-12" db="EMBL/GenBank/DDBJ databases">
        <title>Prauserella sp. ASG 168, a novel actinomycete isolated from cave rock.</title>
        <authorList>
            <person name="Suriyachadkun C."/>
        </authorList>
    </citation>
    <scope>NUCLEOTIDE SEQUENCE</scope>
    <source>
        <strain evidence="2">ASG 168</strain>
    </source>
</reference>
<proteinExistence type="predicted"/>
<evidence type="ECO:0000313" key="2">
    <source>
        <dbReference type="EMBL" id="MBK1786089.1"/>
    </source>
</evidence>
<name>A0A934QVI4_9PSEU</name>
<dbReference type="Pfam" id="PF17240">
    <property type="entry name" value="DUF5313"/>
    <property type="match status" value="1"/>
</dbReference>